<evidence type="ECO:0000256" key="2">
    <source>
        <dbReference type="ARBA" id="ARBA00001913"/>
    </source>
</evidence>
<evidence type="ECO:0000256" key="1">
    <source>
        <dbReference type="ARBA" id="ARBA00000548"/>
    </source>
</evidence>
<dbReference type="InterPro" id="IPR013780">
    <property type="entry name" value="Glyco_hydro_b"/>
</dbReference>
<dbReference type="PANTHER" id="PTHR10357">
    <property type="entry name" value="ALPHA-AMYLASE FAMILY MEMBER"/>
    <property type="match status" value="1"/>
</dbReference>
<evidence type="ECO:0000259" key="12">
    <source>
        <dbReference type="Pfam" id="PF00128"/>
    </source>
</evidence>
<evidence type="ECO:0000313" key="15">
    <source>
        <dbReference type="Proteomes" id="UP000326289"/>
    </source>
</evidence>
<proteinExistence type="inferred from homology"/>
<evidence type="ECO:0000256" key="7">
    <source>
        <dbReference type="ARBA" id="ARBA00022837"/>
    </source>
</evidence>
<evidence type="ECO:0000256" key="10">
    <source>
        <dbReference type="ARBA" id="ARBA00023277"/>
    </source>
</evidence>
<sequence>MLEKWIKETISTYSIDGLRLDAAKHVTPEFLPLFQKATGDSFLTGEVFDKSVQRICGYQDYLTSVPNYPIYFSILDAFTRGNTSSLPDQVEIMKHNCRDVTTLVMFSVNHDIARFASFKKDMDLAKNVLTFTILFDGITMIYQGQEQHLSGTHDLDNREALWLSNYYTNAPLYKLIATLNTLRKHASQVDLEYLNTQTSPIFKGSSEMAFRKGREGRQVVMVLSTQGTSRSAYTAKVINRYQPAYIIIDVLTCDKYKVNEWGEIRLPMDKGEPRVLLPTDLMYGSGLCGYERANVSSEDFGKRPSDDSACWDAGWMMRSVLGSLGLIFLFTFIL</sequence>
<dbReference type="AlphaFoldDB" id="A0A5N6IWL5"/>
<dbReference type="EMBL" id="ML732825">
    <property type="protein sequence ID" value="KAB8270765.1"/>
    <property type="molecule type" value="Genomic_DNA"/>
</dbReference>
<keyword evidence="8" id="KW-1015">Disulfide bond</keyword>
<evidence type="ECO:0000256" key="6">
    <source>
        <dbReference type="ARBA" id="ARBA00022801"/>
    </source>
</evidence>
<evidence type="ECO:0000256" key="3">
    <source>
        <dbReference type="ARBA" id="ARBA00008061"/>
    </source>
</evidence>
<evidence type="ECO:0000256" key="5">
    <source>
        <dbReference type="ARBA" id="ARBA00022723"/>
    </source>
</evidence>
<dbReference type="Gene3D" id="3.20.20.80">
    <property type="entry name" value="Glycosidases"/>
    <property type="match status" value="1"/>
</dbReference>
<comment type="cofactor">
    <cofactor evidence="2">
        <name>Ca(2+)</name>
        <dbReference type="ChEBI" id="CHEBI:29108"/>
    </cofactor>
</comment>
<dbReference type="Pfam" id="PF00128">
    <property type="entry name" value="Alpha-amylase"/>
    <property type="match status" value="1"/>
</dbReference>
<comment type="catalytic activity">
    <reaction evidence="1">
        <text>Endohydrolysis of (1-&gt;4)-alpha-D-glucosidic linkages in polysaccharides containing three or more (1-&gt;4)-alpha-linked D-glucose units.</text>
        <dbReference type="EC" id="3.2.1.1"/>
    </reaction>
</comment>
<dbReference type="Proteomes" id="UP000326289">
    <property type="component" value="Unassembled WGS sequence"/>
</dbReference>
<dbReference type="GO" id="GO:0016052">
    <property type="term" value="P:carbohydrate catabolic process"/>
    <property type="evidence" value="ECO:0007669"/>
    <property type="project" value="InterPro"/>
</dbReference>
<keyword evidence="15" id="KW-1185">Reference proteome</keyword>
<keyword evidence="5" id="KW-0479">Metal-binding</keyword>
<protein>
    <recommendedName>
        <fullName evidence="4">alpha-amylase</fullName>
        <ecNumber evidence="4">3.2.1.1</ecNumber>
    </recommendedName>
</protein>
<gene>
    <name evidence="14" type="ORF">BDV30DRAFT_241121</name>
</gene>
<dbReference type="GO" id="GO:0004556">
    <property type="term" value="F:alpha-amylase activity"/>
    <property type="evidence" value="ECO:0007669"/>
    <property type="project" value="UniProtKB-EC"/>
</dbReference>
<dbReference type="InterPro" id="IPR015340">
    <property type="entry name" value="A_amylase_C_dom"/>
</dbReference>
<dbReference type="GO" id="GO:0005509">
    <property type="term" value="F:calcium ion binding"/>
    <property type="evidence" value="ECO:0007669"/>
    <property type="project" value="InterPro"/>
</dbReference>
<keyword evidence="7" id="KW-0106">Calcium</keyword>
<dbReference type="EC" id="3.2.1.1" evidence="4"/>
<dbReference type="PANTHER" id="PTHR10357:SF218">
    <property type="entry name" value="ALPHA-AMYLASE"/>
    <property type="match status" value="1"/>
</dbReference>
<evidence type="ECO:0000256" key="11">
    <source>
        <dbReference type="ARBA" id="ARBA00023295"/>
    </source>
</evidence>
<dbReference type="InterPro" id="IPR006047">
    <property type="entry name" value="GH13_cat_dom"/>
</dbReference>
<dbReference type="SUPFAM" id="SSF51011">
    <property type="entry name" value="Glycosyl hydrolase domain"/>
    <property type="match status" value="1"/>
</dbReference>
<keyword evidence="10" id="KW-0119">Carbohydrate metabolism</keyword>
<evidence type="ECO:0000259" key="13">
    <source>
        <dbReference type="Pfam" id="PF09260"/>
    </source>
</evidence>
<feature type="domain" description="Glycosyl hydrolase family 13 catalytic" evidence="12">
    <location>
        <begin position="12"/>
        <end position="153"/>
    </location>
</feature>
<reference evidence="14 15" key="1">
    <citation type="submission" date="2019-04" db="EMBL/GenBank/DDBJ databases">
        <title>Fungal friends and foes A comparative genomics study of 23 Aspergillus species from section Flavi.</title>
        <authorList>
            <consortium name="DOE Joint Genome Institute"/>
            <person name="Kjaerbolling I."/>
            <person name="Vesth T.C."/>
            <person name="Frisvad J.C."/>
            <person name="Nybo J.L."/>
            <person name="Theobald S."/>
            <person name="Kildgaard S."/>
            <person name="Petersen T.I."/>
            <person name="Kuo A."/>
            <person name="Sato A."/>
            <person name="Lyhne E.K."/>
            <person name="Kogle M.E."/>
            <person name="Wiebenga A."/>
            <person name="Kun R.S."/>
            <person name="Lubbers R.J."/>
            <person name="Makela M.R."/>
            <person name="Barry K."/>
            <person name="Chovatia M."/>
            <person name="Clum A."/>
            <person name="Daum C."/>
            <person name="Haridas S."/>
            <person name="He G."/>
            <person name="LaButti K."/>
            <person name="Lipzen A."/>
            <person name="Mondo S."/>
            <person name="Pangilinan J."/>
            <person name="Riley R."/>
            <person name="Salamov A."/>
            <person name="Simmons B.A."/>
            <person name="Magnuson J.K."/>
            <person name="Henrissat B."/>
            <person name="Mortensen U.H."/>
            <person name="Larsen T.O."/>
            <person name="De vries R.P."/>
            <person name="Grigoriev I.V."/>
            <person name="Machida M."/>
            <person name="Baker S.E."/>
            <person name="Andersen M.R."/>
        </authorList>
    </citation>
    <scope>NUCLEOTIDE SEQUENCE [LARGE SCALE GENOMIC DNA]</scope>
    <source>
        <strain evidence="14 15">CBS 117635</strain>
    </source>
</reference>
<dbReference type="InterPro" id="IPR017853">
    <property type="entry name" value="GH"/>
</dbReference>
<evidence type="ECO:0000313" key="14">
    <source>
        <dbReference type="EMBL" id="KAB8270765.1"/>
    </source>
</evidence>
<dbReference type="Pfam" id="PF09260">
    <property type="entry name" value="A_amylase_dom_C"/>
    <property type="match status" value="1"/>
</dbReference>
<evidence type="ECO:0000256" key="4">
    <source>
        <dbReference type="ARBA" id="ARBA00012595"/>
    </source>
</evidence>
<dbReference type="SUPFAM" id="SSF51445">
    <property type="entry name" value="(Trans)glycosidases"/>
    <property type="match status" value="1"/>
</dbReference>
<accession>A0A5N6IWL5</accession>
<feature type="domain" description="Alpha-amylase" evidence="13">
    <location>
        <begin position="200"/>
        <end position="288"/>
    </location>
</feature>
<evidence type="ECO:0000256" key="8">
    <source>
        <dbReference type="ARBA" id="ARBA00023157"/>
    </source>
</evidence>
<dbReference type="Gene3D" id="2.60.40.1180">
    <property type="entry name" value="Golgi alpha-mannosidase II"/>
    <property type="match status" value="1"/>
</dbReference>
<organism evidence="14 15">
    <name type="scientific">Aspergillus minisclerotigenes</name>
    <dbReference type="NCBI Taxonomy" id="656917"/>
    <lineage>
        <taxon>Eukaryota</taxon>
        <taxon>Fungi</taxon>
        <taxon>Dikarya</taxon>
        <taxon>Ascomycota</taxon>
        <taxon>Pezizomycotina</taxon>
        <taxon>Eurotiomycetes</taxon>
        <taxon>Eurotiomycetidae</taxon>
        <taxon>Eurotiales</taxon>
        <taxon>Aspergillaceae</taxon>
        <taxon>Aspergillus</taxon>
        <taxon>Aspergillus subgen. Circumdati</taxon>
    </lineage>
</organism>
<comment type="similarity">
    <text evidence="3">Belongs to the glycosyl hydrolase 13 family.</text>
</comment>
<name>A0A5N6IWL5_9EURO</name>
<keyword evidence="9" id="KW-0325">Glycoprotein</keyword>
<keyword evidence="11" id="KW-0326">Glycosidase</keyword>
<evidence type="ECO:0000256" key="9">
    <source>
        <dbReference type="ARBA" id="ARBA00023180"/>
    </source>
</evidence>
<keyword evidence="6 14" id="KW-0378">Hydrolase</keyword>